<evidence type="ECO:0000256" key="2">
    <source>
        <dbReference type="ARBA" id="ARBA00004586"/>
    </source>
</evidence>
<dbReference type="GO" id="GO:0005886">
    <property type="term" value="C:plasma membrane"/>
    <property type="evidence" value="ECO:0007669"/>
    <property type="project" value="UniProtKB-SubCell"/>
</dbReference>
<evidence type="ECO:0000313" key="15">
    <source>
        <dbReference type="Proteomes" id="UP000275267"/>
    </source>
</evidence>
<dbReference type="InterPro" id="IPR004255">
    <property type="entry name" value="O-acyltransferase_WSD1_N"/>
</dbReference>
<feature type="domain" description="O-acyltransferase WSD1 C-terminal" evidence="13">
    <location>
        <begin position="372"/>
        <end position="498"/>
    </location>
</feature>
<feature type="region of interest" description="Disordered" evidence="11">
    <location>
        <begin position="1"/>
        <end position="25"/>
    </location>
</feature>
<feature type="compositionally biased region" description="Low complexity" evidence="11">
    <location>
        <begin position="44"/>
        <end position="55"/>
    </location>
</feature>
<name>A0A3L6R4I2_PANMI</name>
<reference evidence="15" key="1">
    <citation type="journal article" date="2019" name="Nat. Commun.">
        <title>The genome of broomcorn millet.</title>
        <authorList>
            <person name="Zou C."/>
            <person name="Miki D."/>
            <person name="Li D."/>
            <person name="Tang Q."/>
            <person name="Xiao L."/>
            <person name="Rajput S."/>
            <person name="Deng P."/>
            <person name="Jia W."/>
            <person name="Huang R."/>
            <person name="Zhang M."/>
            <person name="Sun Y."/>
            <person name="Hu J."/>
            <person name="Fu X."/>
            <person name="Schnable P.S."/>
            <person name="Li F."/>
            <person name="Zhang H."/>
            <person name="Feng B."/>
            <person name="Zhu X."/>
            <person name="Liu R."/>
            <person name="Schnable J.C."/>
            <person name="Zhu J.-K."/>
            <person name="Zhang H."/>
        </authorList>
    </citation>
    <scope>NUCLEOTIDE SEQUENCE [LARGE SCALE GENOMIC DNA]</scope>
</reference>
<dbReference type="Gene3D" id="3.30.559.10">
    <property type="entry name" value="Chloramphenicol acetyltransferase-like domain"/>
    <property type="match status" value="1"/>
</dbReference>
<sequence>MQNRSTSAAAARTRPGDQTSAAATGSMDAAAAATLRKRPLSVHTAGSNGTAAATGAREHGELVSPSARLVEDFYIVVVIGVATPVDLPAARAGIEAQLARYPRFRSIQIRACAPPRLLESRGQVQVLNVKDGSGRPRWVPTTVNLDDHIIYPRLVAAVVARDPDRAVEDYVATLSTLPMDESRPLWEFHILDFPTSEAAATTAIRVHHSLGDGMSLLTLLMACTRSAADPARLPAMPPAPARTGAIWERPRPPASGGALALAAWAWSFVALAWHTAVDVASFLATILFLRDPHTLFKRANHAARQRKRLVHRGLSLDDVKFVKNAMNCTVNDVLVGVTYAALSRYYFRKTGDADTSQEIRVRSILLVNLRPTTSLQYVRKAKKIVDRKNSSLEVVFTHLAAEVILKIFGLKAAGAIFHRMISHTTISFSNMIGPVEQVEFCGHPVVFIAPSGYGAPEALTVNFQSYVNTMMVNLAVDEAQFPDRHELLDDFVESLRLIRGAASSLGKNHKND</sequence>
<dbReference type="SUPFAM" id="SSF52777">
    <property type="entry name" value="CoA-dependent acyltransferases"/>
    <property type="match status" value="1"/>
</dbReference>
<dbReference type="EMBL" id="PQIB02000010">
    <property type="protein sequence ID" value="RLM93297.1"/>
    <property type="molecule type" value="Genomic_DNA"/>
</dbReference>
<evidence type="ECO:0000256" key="10">
    <source>
        <dbReference type="ARBA" id="ARBA00048109"/>
    </source>
</evidence>
<gene>
    <name evidence="14" type="ORF">C2845_PM08G26700</name>
</gene>
<proteinExistence type="inferred from homology"/>
<evidence type="ECO:0000256" key="9">
    <source>
        <dbReference type="ARBA" id="ARBA00047604"/>
    </source>
</evidence>
<dbReference type="GO" id="GO:0005789">
    <property type="term" value="C:endoplasmic reticulum membrane"/>
    <property type="evidence" value="ECO:0007669"/>
    <property type="project" value="UniProtKB-SubCell"/>
</dbReference>
<dbReference type="GO" id="GO:0047196">
    <property type="term" value="F:long-chain-alcohol O-fatty-acyltransferase activity"/>
    <property type="evidence" value="ECO:0007669"/>
    <property type="project" value="UniProtKB-EC"/>
</dbReference>
<evidence type="ECO:0000256" key="4">
    <source>
        <dbReference type="ARBA" id="ARBA00005189"/>
    </source>
</evidence>
<keyword evidence="5" id="KW-0808">Transferase</keyword>
<dbReference type="Pfam" id="PF03007">
    <property type="entry name" value="WS_DGAT_cat"/>
    <property type="match status" value="1"/>
</dbReference>
<dbReference type="InterPro" id="IPR009721">
    <property type="entry name" value="O-acyltransferase_WSD1_C"/>
</dbReference>
<comment type="caution">
    <text evidence="14">The sequence shown here is derived from an EMBL/GenBank/DDBJ whole genome shotgun (WGS) entry which is preliminary data.</text>
</comment>
<evidence type="ECO:0000256" key="3">
    <source>
        <dbReference type="ARBA" id="ARBA00004771"/>
    </source>
</evidence>
<dbReference type="PANTHER" id="PTHR31650">
    <property type="entry name" value="O-ACYLTRANSFERASE (WSD1-LIKE) FAMILY PROTEIN"/>
    <property type="match status" value="1"/>
</dbReference>
<comment type="subcellular location">
    <subcellularLocation>
        <location evidence="1">Cell membrane</location>
        <topology evidence="1">Single-pass membrane protein</topology>
    </subcellularLocation>
    <subcellularLocation>
        <location evidence="2">Endoplasmic reticulum membrane</location>
    </subcellularLocation>
</comment>
<dbReference type="InterPro" id="IPR045034">
    <property type="entry name" value="O-acyltransferase_WSD1-like"/>
</dbReference>
<accession>A0A3L6R4I2</accession>
<keyword evidence="6" id="KW-0256">Endoplasmic reticulum</keyword>
<dbReference type="InterPro" id="IPR023213">
    <property type="entry name" value="CAT-like_dom_sf"/>
</dbReference>
<evidence type="ECO:0000256" key="5">
    <source>
        <dbReference type="ARBA" id="ARBA00022679"/>
    </source>
</evidence>
<dbReference type="PANTHER" id="PTHR31650:SF42">
    <property type="entry name" value="OS01G0770100 PROTEIN"/>
    <property type="match status" value="1"/>
</dbReference>
<feature type="region of interest" description="Disordered" evidence="11">
    <location>
        <begin position="40"/>
        <end position="60"/>
    </location>
</feature>
<comment type="similarity">
    <text evidence="8">In the N-terminal section; belongs to the long-chain O-acyltransferase family.</text>
</comment>
<dbReference type="GO" id="GO:0004144">
    <property type="term" value="F:diacylglycerol O-acyltransferase activity"/>
    <property type="evidence" value="ECO:0007669"/>
    <property type="project" value="UniProtKB-EC"/>
</dbReference>
<dbReference type="FunFam" id="3.30.559.10:FF:000021">
    <property type="entry name" value="O-acyltransferase WSD1"/>
    <property type="match status" value="1"/>
</dbReference>
<protein>
    <submittedName>
        <fullName evidence="14">O-acyltransferase WSD1-like</fullName>
    </submittedName>
</protein>
<dbReference type="OrthoDB" id="619536at2759"/>
<dbReference type="Pfam" id="PF06974">
    <property type="entry name" value="WS_DGAT_C"/>
    <property type="match status" value="1"/>
</dbReference>
<comment type="pathway">
    <text evidence="3">Glycerolipid metabolism; triacylglycerol biosynthesis.</text>
</comment>
<dbReference type="GO" id="GO:0019432">
    <property type="term" value="P:triglyceride biosynthetic process"/>
    <property type="evidence" value="ECO:0007669"/>
    <property type="project" value="UniProtKB-UniPathway"/>
</dbReference>
<comment type="catalytic activity">
    <reaction evidence="10">
        <text>an acyl-CoA + a 1,2-diacyl-sn-glycerol = a triacyl-sn-glycerol + CoA</text>
        <dbReference type="Rhea" id="RHEA:10868"/>
        <dbReference type="ChEBI" id="CHEBI:17815"/>
        <dbReference type="ChEBI" id="CHEBI:57287"/>
        <dbReference type="ChEBI" id="CHEBI:58342"/>
        <dbReference type="ChEBI" id="CHEBI:64615"/>
        <dbReference type="EC" id="2.3.1.20"/>
    </reaction>
</comment>
<dbReference type="UniPathway" id="UPA00282"/>
<evidence type="ECO:0000256" key="6">
    <source>
        <dbReference type="ARBA" id="ARBA00022824"/>
    </source>
</evidence>
<evidence type="ECO:0000256" key="8">
    <source>
        <dbReference type="ARBA" id="ARBA00024360"/>
    </source>
</evidence>
<comment type="pathway">
    <text evidence="4">Lipid metabolism.</text>
</comment>
<evidence type="ECO:0000256" key="11">
    <source>
        <dbReference type="SAM" id="MobiDB-lite"/>
    </source>
</evidence>
<dbReference type="Proteomes" id="UP000275267">
    <property type="component" value="Unassembled WGS sequence"/>
</dbReference>
<comment type="catalytic activity">
    <reaction evidence="9">
        <text>a long chain fatty alcohol + a fatty acyl-CoA = a long-chain alcohol wax ester + CoA</text>
        <dbReference type="Rhea" id="RHEA:38443"/>
        <dbReference type="ChEBI" id="CHEBI:17135"/>
        <dbReference type="ChEBI" id="CHEBI:57287"/>
        <dbReference type="ChEBI" id="CHEBI:77636"/>
        <dbReference type="ChEBI" id="CHEBI:235323"/>
        <dbReference type="EC" id="2.3.1.75"/>
    </reaction>
</comment>
<dbReference type="STRING" id="4540.A0A3L6R4I2"/>
<dbReference type="AlphaFoldDB" id="A0A3L6R4I2"/>
<evidence type="ECO:0000313" key="14">
    <source>
        <dbReference type="EMBL" id="RLM93297.1"/>
    </source>
</evidence>
<evidence type="ECO:0000256" key="1">
    <source>
        <dbReference type="ARBA" id="ARBA00004162"/>
    </source>
</evidence>
<evidence type="ECO:0000259" key="13">
    <source>
        <dbReference type="Pfam" id="PF06974"/>
    </source>
</evidence>
<evidence type="ECO:0000256" key="7">
    <source>
        <dbReference type="ARBA" id="ARBA00023315"/>
    </source>
</evidence>
<keyword evidence="15" id="KW-1185">Reference proteome</keyword>
<feature type="domain" description="O-acyltransferase WSD1-like N-terminal" evidence="12">
    <location>
        <begin position="123"/>
        <end position="333"/>
    </location>
</feature>
<organism evidence="14 15">
    <name type="scientific">Panicum miliaceum</name>
    <name type="common">Proso millet</name>
    <name type="synonym">Broomcorn millet</name>
    <dbReference type="NCBI Taxonomy" id="4540"/>
    <lineage>
        <taxon>Eukaryota</taxon>
        <taxon>Viridiplantae</taxon>
        <taxon>Streptophyta</taxon>
        <taxon>Embryophyta</taxon>
        <taxon>Tracheophyta</taxon>
        <taxon>Spermatophyta</taxon>
        <taxon>Magnoliopsida</taxon>
        <taxon>Liliopsida</taxon>
        <taxon>Poales</taxon>
        <taxon>Poaceae</taxon>
        <taxon>PACMAD clade</taxon>
        <taxon>Panicoideae</taxon>
        <taxon>Panicodae</taxon>
        <taxon>Paniceae</taxon>
        <taxon>Panicinae</taxon>
        <taxon>Panicum</taxon>
        <taxon>Panicum sect. Panicum</taxon>
    </lineage>
</organism>
<keyword evidence="7" id="KW-0012">Acyltransferase</keyword>
<evidence type="ECO:0000259" key="12">
    <source>
        <dbReference type="Pfam" id="PF03007"/>
    </source>
</evidence>